<dbReference type="AlphaFoldDB" id="B3ESG3"/>
<dbReference type="Proteomes" id="UP000001227">
    <property type="component" value="Chromosome"/>
</dbReference>
<name>B3ESG3_AMOA5</name>
<proteinExistence type="predicted"/>
<organism evidence="1 2">
    <name type="scientific">Amoebophilus asiaticus (strain 5a2)</name>
    <dbReference type="NCBI Taxonomy" id="452471"/>
    <lineage>
        <taxon>Bacteria</taxon>
        <taxon>Pseudomonadati</taxon>
        <taxon>Bacteroidota</taxon>
        <taxon>Cytophagia</taxon>
        <taxon>Cytophagales</taxon>
        <taxon>Amoebophilaceae</taxon>
        <taxon>Candidatus Amoebophilus</taxon>
    </lineage>
</organism>
<dbReference type="STRING" id="452471.Aasi_0787"/>
<evidence type="ECO:0000313" key="1">
    <source>
        <dbReference type="EMBL" id="ACE06165.1"/>
    </source>
</evidence>
<reference evidence="1 2" key="1">
    <citation type="journal article" date="2010" name="J. Bacteriol.">
        <title>The genome of the amoeba symbiont 'Candidatus Amoebophilus asiaticus' reveals common mechanisms for host cell interaction among amoeba-associated bacteria.</title>
        <authorList>
            <person name="Schmitz-Esser S."/>
            <person name="Tischler P."/>
            <person name="Arnold R."/>
            <person name="Montanaro J."/>
            <person name="Wagner M."/>
            <person name="Rattei T."/>
            <person name="Horn M."/>
        </authorList>
    </citation>
    <scope>NUCLEOTIDE SEQUENCE [LARGE SCALE GENOMIC DNA]</scope>
    <source>
        <strain evidence="1 2">5a2</strain>
    </source>
</reference>
<dbReference type="HOGENOM" id="CLU_1183031_0_0_10"/>
<dbReference type="KEGG" id="aas:Aasi_0787"/>
<dbReference type="EMBL" id="CP001102">
    <property type="protein sequence ID" value="ACE06165.1"/>
    <property type="molecule type" value="Genomic_DNA"/>
</dbReference>
<protein>
    <submittedName>
        <fullName evidence="1">Uncharacterized protein</fullName>
    </submittedName>
</protein>
<dbReference type="RefSeq" id="WP_012472934.1">
    <property type="nucleotide sequence ID" value="NC_010830.1"/>
</dbReference>
<keyword evidence="2" id="KW-1185">Reference proteome</keyword>
<sequence>MYSLEIGTGIPYASWNDKLLTTSNSSSKVSSQYKVSPNMRVGGTIGYEFGRMLAGAFCKWGPEIGLSYGFTRRVRLLDDRGLEEKYLHFPIVFKFLAFHIPKFKFQEDEEYEKMYYSSFGNIGLSIGYEFNILLSSVYKEKQSTIRLHPDSQLYYNSDGIKVVVPHSFGSIILKVFGYVYDSVYIGTAMRIPIELGYQSYSPEHVTKKKIFYNARAESTSCLELYMGLNISEWL</sequence>
<evidence type="ECO:0000313" key="2">
    <source>
        <dbReference type="Proteomes" id="UP000001227"/>
    </source>
</evidence>
<gene>
    <name evidence="1" type="ordered locus">Aasi_0787</name>
</gene>
<accession>B3ESG3</accession>